<keyword evidence="3" id="KW-1185">Reference proteome</keyword>
<feature type="non-terminal residue" evidence="2">
    <location>
        <position position="321"/>
    </location>
</feature>
<evidence type="ECO:0000313" key="2">
    <source>
        <dbReference type="EMBL" id="RFU23586.1"/>
    </source>
</evidence>
<dbReference type="STRING" id="5539.A0A3E2GR70"/>
<evidence type="ECO:0000313" key="3">
    <source>
        <dbReference type="Proteomes" id="UP000258309"/>
    </source>
</evidence>
<evidence type="ECO:0000256" key="1">
    <source>
        <dbReference type="SAM" id="MobiDB-lite"/>
    </source>
</evidence>
<organism evidence="2 3">
    <name type="scientific">Scytalidium lignicola</name>
    <name type="common">Hyphomycete</name>
    <dbReference type="NCBI Taxonomy" id="5539"/>
    <lineage>
        <taxon>Eukaryota</taxon>
        <taxon>Fungi</taxon>
        <taxon>Dikarya</taxon>
        <taxon>Ascomycota</taxon>
        <taxon>Pezizomycotina</taxon>
        <taxon>Leotiomycetes</taxon>
        <taxon>Leotiomycetes incertae sedis</taxon>
        <taxon>Scytalidium</taxon>
    </lineage>
</organism>
<name>A0A3E2GR70_SCYLI</name>
<dbReference type="InterPro" id="IPR021842">
    <property type="entry name" value="DUF3435"/>
</dbReference>
<dbReference type="PANTHER" id="PTHR37535:SF2">
    <property type="entry name" value="FINGER DOMAIN PROTEIN, PUTATIVE (AFU_ORTHOLOGUE AFUA_6G09300)-RELATED"/>
    <property type="match status" value="1"/>
</dbReference>
<dbReference type="Pfam" id="PF11917">
    <property type="entry name" value="DUF3435"/>
    <property type="match status" value="1"/>
</dbReference>
<accession>A0A3E2GR70</accession>
<dbReference type="Proteomes" id="UP000258309">
    <property type="component" value="Unassembled WGS sequence"/>
</dbReference>
<reference evidence="2 3" key="1">
    <citation type="submission" date="2018-05" db="EMBL/GenBank/DDBJ databases">
        <title>Draft genome sequence of Scytalidium lignicola DSM 105466, a ubiquitous saprotrophic fungus.</title>
        <authorList>
            <person name="Buettner E."/>
            <person name="Gebauer A.M."/>
            <person name="Hofrichter M."/>
            <person name="Liers C."/>
            <person name="Kellner H."/>
        </authorList>
    </citation>
    <scope>NUCLEOTIDE SEQUENCE [LARGE SCALE GENOMIC DNA]</scope>
    <source>
        <strain evidence="2 3">DSM 105466</strain>
    </source>
</reference>
<feature type="compositionally biased region" description="Acidic residues" evidence="1">
    <location>
        <begin position="79"/>
        <end position="92"/>
    </location>
</feature>
<dbReference type="AlphaFoldDB" id="A0A3E2GR70"/>
<proteinExistence type="predicted"/>
<sequence>MRRRQQPTPSSASSSDNDGSDIESCFDTGDEQEGTDAETEPTDVDTDVDGDDEADLPDLEWLAGEENAHPPEYYLDQENNSDESEDEDEDYSDGSLLLLDMIEGNFHRYCKYVHKDPAQVMQAVSRRTLKAFFEWMLNQRQGKGGRRLAGIQSASMLRTYWKVFWLVYERATGEKIKGKMNRHMHRIRANEIFVRYTHGQQQIQTSLFCQLAIFSANRPSTLLKLCYGDITVNLLRDPSSKPYRILIEFTCEFTKKYLGTKDVPHVALLGLIFADNAFLALSLTSAKRISKLNIPLGYEQHLKPEMADILVFYKSIKTLYG</sequence>
<gene>
    <name evidence="2" type="ORF">B7463_g12752</name>
</gene>
<feature type="compositionally biased region" description="Acidic residues" evidence="1">
    <location>
        <begin position="28"/>
        <end position="58"/>
    </location>
</feature>
<feature type="region of interest" description="Disordered" evidence="1">
    <location>
        <begin position="1"/>
        <end position="92"/>
    </location>
</feature>
<dbReference type="OrthoDB" id="3544487at2759"/>
<dbReference type="EMBL" id="NCSJ02000741">
    <property type="protein sequence ID" value="RFU23586.1"/>
    <property type="molecule type" value="Genomic_DNA"/>
</dbReference>
<comment type="caution">
    <text evidence="2">The sequence shown here is derived from an EMBL/GenBank/DDBJ whole genome shotgun (WGS) entry which is preliminary data.</text>
</comment>
<dbReference type="OMA" id="WISFCER"/>
<protein>
    <submittedName>
        <fullName evidence="2">Uncharacterized protein</fullName>
    </submittedName>
</protein>
<dbReference type="PANTHER" id="PTHR37535">
    <property type="entry name" value="FLUG DOMAIN PROTEIN"/>
    <property type="match status" value="1"/>
</dbReference>
<feature type="non-terminal residue" evidence="2">
    <location>
        <position position="1"/>
    </location>
</feature>